<evidence type="ECO:0000259" key="17">
    <source>
        <dbReference type="PROSITE" id="PS51387"/>
    </source>
</evidence>
<keyword evidence="10 16" id="KW-0133">Cell shape</keyword>
<dbReference type="Gene3D" id="3.30.465.10">
    <property type="match status" value="1"/>
</dbReference>
<dbReference type="InterPro" id="IPR006094">
    <property type="entry name" value="Oxid_FAD_bind_N"/>
</dbReference>
<dbReference type="GO" id="GO:0008762">
    <property type="term" value="F:UDP-N-acetylmuramate dehydrogenase activity"/>
    <property type="evidence" value="ECO:0007669"/>
    <property type="project" value="UniProtKB-EC"/>
</dbReference>
<evidence type="ECO:0000256" key="16">
    <source>
        <dbReference type="HAMAP-Rule" id="MF_00037"/>
    </source>
</evidence>
<dbReference type="NCBIfam" id="TIGR00179">
    <property type="entry name" value="murB"/>
    <property type="match status" value="1"/>
</dbReference>
<keyword evidence="7 16" id="KW-0285">Flavoprotein</keyword>
<comment type="function">
    <text evidence="2 16">Cell wall formation.</text>
</comment>
<keyword evidence="13 16" id="KW-0131">Cell cycle</keyword>
<feature type="domain" description="FAD-binding PCMH-type" evidence="17">
    <location>
        <begin position="29"/>
        <end position="194"/>
    </location>
</feature>
<evidence type="ECO:0000256" key="6">
    <source>
        <dbReference type="ARBA" id="ARBA00022618"/>
    </source>
</evidence>
<comment type="cofactor">
    <cofactor evidence="1 16">
        <name>FAD</name>
        <dbReference type="ChEBI" id="CHEBI:57692"/>
    </cofactor>
</comment>
<feature type="active site" evidence="16">
    <location>
        <position position="293"/>
    </location>
</feature>
<keyword evidence="9 16" id="KW-0521">NADP</keyword>
<dbReference type="Pfam" id="PF02873">
    <property type="entry name" value="MurB_C"/>
    <property type="match status" value="1"/>
</dbReference>
<keyword evidence="14 16" id="KW-0961">Cell wall biogenesis/degradation</keyword>
<keyword evidence="8 16" id="KW-0274">FAD</keyword>
<comment type="subcellular location">
    <subcellularLocation>
        <location evidence="3 16">Cytoplasm</location>
    </subcellularLocation>
</comment>
<name>A0ABR8QQ40_9BACI</name>
<dbReference type="RefSeq" id="WP_191814049.1">
    <property type="nucleotide sequence ID" value="NZ_JACSQT010000005.1"/>
</dbReference>
<reference evidence="18 19" key="1">
    <citation type="submission" date="2020-08" db="EMBL/GenBank/DDBJ databases">
        <title>A Genomic Blueprint of the Chicken Gut Microbiome.</title>
        <authorList>
            <person name="Gilroy R."/>
            <person name="Ravi A."/>
            <person name="Getino M."/>
            <person name="Pursley I."/>
            <person name="Horton D.L."/>
            <person name="Alikhan N.-F."/>
            <person name="Baker D."/>
            <person name="Gharbi K."/>
            <person name="Hall N."/>
            <person name="Watson M."/>
            <person name="Adriaenssens E.M."/>
            <person name="Foster-Nyarko E."/>
            <person name="Jarju S."/>
            <person name="Secka A."/>
            <person name="Antonio M."/>
            <person name="Oren A."/>
            <person name="Chaudhuri R."/>
            <person name="La Ragione R.M."/>
            <person name="Hildebrand F."/>
            <person name="Pallen M.J."/>
        </authorList>
    </citation>
    <scope>NUCLEOTIDE SEQUENCE [LARGE SCALE GENOMIC DNA]</scope>
    <source>
        <strain evidence="18 19">Sa5YUA1</strain>
    </source>
</reference>
<gene>
    <name evidence="16 18" type="primary">murB</name>
    <name evidence="18" type="ORF">H9655_11475</name>
</gene>
<keyword evidence="11 16" id="KW-0573">Peptidoglycan synthesis</keyword>
<protein>
    <recommendedName>
        <fullName evidence="16">UDP-N-acetylenolpyruvoylglucosamine reductase</fullName>
        <ecNumber evidence="16">1.3.1.98</ecNumber>
    </recommendedName>
    <alternativeName>
        <fullName evidence="16">UDP-N-acetylmuramate dehydrogenase</fullName>
    </alternativeName>
</protein>
<evidence type="ECO:0000256" key="7">
    <source>
        <dbReference type="ARBA" id="ARBA00022630"/>
    </source>
</evidence>
<comment type="pathway">
    <text evidence="4 16">Cell wall biogenesis; peptidoglycan biosynthesis.</text>
</comment>
<dbReference type="HAMAP" id="MF_00037">
    <property type="entry name" value="MurB"/>
    <property type="match status" value="1"/>
</dbReference>
<dbReference type="InterPro" id="IPR016167">
    <property type="entry name" value="FAD-bd_PCMH_sub1"/>
</dbReference>
<evidence type="ECO:0000256" key="13">
    <source>
        <dbReference type="ARBA" id="ARBA00023306"/>
    </source>
</evidence>
<dbReference type="PROSITE" id="PS51387">
    <property type="entry name" value="FAD_PCMH"/>
    <property type="match status" value="1"/>
</dbReference>
<comment type="caution">
    <text evidence="18">The sequence shown here is derived from an EMBL/GenBank/DDBJ whole genome shotgun (WGS) entry which is preliminary data.</text>
</comment>
<dbReference type="InterPro" id="IPR003170">
    <property type="entry name" value="MurB"/>
</dbReference>
<sequence>MNIKETLRQLLTNSDIYHQEPMSKHTYIQVGGEAEIFVQPSNTVDAQKVVKFAYDKKIPLTLLGKGANVIISDHGLPGIVLNLDHFNDISVEGEQIKAGSGAEIIHVSRTAYEHGLEGLAFSCGIPGSVGGAVFMNAGAYGGEISNVLTKVIALNMEGELLTLTSEDFDFAYRTSAFAKKKLIVLEATFTLQKGNKEDIKAKMDEFTFARESKQPLEYPSCGSVFKRPPGYFAGKLIQDSGLQGLTVGGAQVSTKHAGFMVNKNKATASDYIQLIHLVQEKVFANFGVKLEREVQILGGYEENERGKNHE</sequence>
<dbReference type="InterPro" id="IPR036635">
    <property type="entry name" value="MurB_C_sf"/>
</dbReference>
<evidence type="ECO:0000256" key="2">
    <source>
        <dbReference type="ARBA" id="ARBA00003921"/>
    </source>
</evidence>
<dbReference type="InterPro" id="IPR016169">
    <property type="entry name" value="FAD-bd_PCMH_sub2"/>
</dbReference>
<dbReference type="SUPFAM" id="SSF56194">
    <property type="entry name" value="Uridine diphospho-N-Acetylenolpyruvylglucosamine reductase, MurB, C-terminal domain"/>
    <property type="match status" value="1"/>
</dbReference>
<dbReference type="EC" id="1.3.1.98" evidence="16"/>
<evidence type="ECO:0000256" key="15">
    <source>
        <dbReference type="ARBA" id="ARBA00048914"/>
    </source>
</evidence>
<feature type="active site" description="Proton donor" evidence="16">
    <location>
        <position position="223"/>
    </location>
</feature>
<evidence type="ECO:0000256" key="14">
    <source>
        <dbReference type="ARBA" id="ARBA00023316"/>
    </source>
</evidence>
<comment type="similarity">
    <text evidence="16">Belongs to the MurB family.</text>
</comment>
<dbReference type="NCBIfam" id="NF010480">
    <property type="entry name" value="PRK13905.1"/>
    <property type="match status" value="1"/>
</dbReference>
<dbReference type="Gene3D" id="3.90.78.10">
    <property type="entry name" value="UDP-N-acetylenolpyruvoylglucosamine reductase, C-terminal domain"/>
    <property type="match status" value="1"/>
</dbReference>
<comment type="catalytic activity">
    <reaction evidence="15 16">
        <text>UDP-N-acetyl-alpha-D-muramate + NADP(+) = UDP-N-acetyl-3-O-(1-carboxyvinyl)-alpha-D-glucosamine + NADPH + H(+)</text>
        <dbReference type="Rhea" id="RHEA:12248"/>
        <dbReference type="ChEBI" id="CHEBI:15378"/>
        <dbReference type="ChEBI" id="CHEBI:57783"/>
        <dbReference type="ChEBI" id="CHEBI:58349"/>
        <dbReference type="ChEBI" id="CHEBI:68483"/>
        <dbReference type="ChEBI" id="CHEBI:70757"/>
        <dbReference type="EC" id="1.3.1.98"/>
    </reaction>
</comment>
<feature type="active site" evidence="16">
    <location>
        <position position="173"/>
    </location>
</feature>
<organism evidence="18 19">
    <name type="scientific">Cytobacillus stercorigallinarum</name>
    <dbReference type="NCBI Taxonomy" id="2762240"/>
    <lineage>
        <taxon>Bacteria</taxon>
        <taxon>Bacillati</taxon>
        <taxon>Bacillota</taxon>
        <taxon>Bacilli</taxon>
        <taxon>Bacillales</taxon>
        <taxon>Bacillaceae</taxon>
        <taxon>Cytobacillus</taxon>
    </lineage>
</organism>
<evidence type="ECO:0000256" key="5">
    <source>
        <dbReference type="ARBA" id="ARBA00022490"/>
    </source>
</evidence>
<evidence type="ECO:0000256" key="4">
    <source>
        <dbReference type="ARBA" id="ARBA00004752"/>
    </source>
</evidence>
<dbReference type="PANTHER" id="PTHR21071">
    <property type="entry name" value="UDP-N-ACETYLENOLPYRUVOYLGLUCOSAMINE REDUCTASE"/>
    <property type="match status" value="1"/>
</dbReference>
<dbReference type="Gene3D" id="3.30.43.10">
    <property type="entry name" value="Uridine Diphospho-n-acetylenolpyruvylglucosamine Reductase, domain 2"/>
    <property type="match status" value="1"/>
</dbReference>
<keyword evidence="6 16" id="KW-0132">Cell division</keyword>
<proteinExistence type="inferred from homology"/>
<dbReference type="SUPFAM" id="SSF56176">
    <property type="entry name" value="FAD-binding/transporter-associated domain-like"/>
    <property type="match status" value="1"/>
</dbReference>
<evidence type="ECO:0000256" key="10">
    <source>
        <dbReference type="ARBA" id="ARBA00022960"/>
    </source>
</evidence>
<accession>A0ABR8QQ40</accession>
<evidence type="ECO:0000256" key="12">
    <source>
        <dbReference type="ARBA" id="ARBA00023002"/>
    </source>
</evidence>
<evidence type="ECO:0000256" key="3">
    <source>
        <dbReference type="ARBA" id="ARBA00004496"/>
    </source>
</evidence>
<dbReference type="Pfam" id="PF01565">
    <property type="entry name" value="FAD_binding_4"/>
    <property type="match status" value="1"/>
</dbReference>
<keyword evidence="5 16" id="KW-0963">Cytoplasm</keyword>
<evidence type="ECO:0000256" key="1">
    <source>
        <dbReference type="ARBA" id="ARBA00001974"/>
    </source>
</evidence>
<dbReference type="PANTHER" id="PTHR21071:SF4">
    <property type="entry name" value="UDP-N-ACETYLENOLPYRUVOYLGLUCOSAMINE REDUCTASE"/>
    <property type="match status" value="1"/>
</dbReference>
<keyword evidence="12 16" id="KW-0560">Oxidoreductase</keyword>
<dbReference type="InterPro" id="IPR016166">
    <property type="entry name" value="FAD-bd_PCMH"/>
</dbReference>
<evidence type="ECO:0000256" key="9">
    <source>
        <dbReference type="ARBA" id="ARBA00022857"/>
    </source>
</evidence>
<evidence type="ECO:0000313" key="18">
    <source>
        <dbReference type="EMBL" id="MBD7937640.1"/>
    </source>
</evidence>
<evidence type="ECO:0000256" key="8">
    <source>
        <dbReference type="ARBA" id="ARBA00022827"/>
    </source>
</evidence>
<evidence type="ECO:0000313" key="19">
    <source>
        <dbReference type="Proteomes" id="UP000657931"/>
    </source>
</evidence>
<dbReference type="EMBL" id="JACSQT010000005">
    <property type="protein sequence ID" value="MBD7937640.1"/>
    <property type="molecule type" value="Genomic_DNA"/>
</dbReference>
<keyword evidence="19" id="KW-1185">Reference proteome</keyword>
<dbReference type="InterPro" id="IPR036318">
    <property type="entry name" value="FAD-bd_PCMH-like_sf"/>
</dbReference>
<dbReference type="InterPro" id="IPR011601">
    <property type="entry name" value="MurB_C"/>
</dbReference>
<dbReference type="Proteomes" id="UP000657931">
    <property type="component" value="Unassembled WGS sequence"/>
</dbReference>
<evidence type="ECO:0000256" key="11">
    <source>
        <dbReference type="ARBA" id="ARBA00022984"/>
    </source>
</evidence>